<proteinExistence type="predicted"/>
<sequence length="348" mass="39350">MAIKLDLDKAFDKLDWGCIYHSLNFFGFPPCITNIIMHCVSSTSMSVIINGNAGIIFQPSRGVRQGDCISPYLFILILELLHLQIETEKDQGNWSPLTFGTSGFSPDCFFADDIILFGKADSKTATSITNTLHQFCSWSGQEISLQKSKIMFSKNTSPSLRSQISNQLQINETNNLGKYLGFPLKVGRQPSSDFNFILDKVRNKLQGWKASSLSLAGRKTLIQATTFAIPNYYCQFTMLPKNICERINKANRAFLWSSSQSKKKIHLVKWSNVTKPTTRGGLGLKSTWEYNKSTMAKLNWRLLKENKLSWGPLIKAKYFNHAPPNLARPRINQFSSVNARNLEKGWDV</sequence>
<keyword evidence="3" id="KW-1185">Reference proteome</keyword>
<protein>
    <submittedName>
        <fullName evidence="2">Reverse transcriptase</fullName>
    </submittedName>
</protein>
<dbReference type="EMBL" id="BAABME010000802">
    <property type="protein sequence ID" value="GAA0145565.1"/>
    <property type="molecule type" value="Genomic_DNA"/>
</dbReference>
<keyword evidence="2" id="KW-0548">Nucleotidyltransferase</keyword>
<dbReference type="PANTHER" id="PTHR33116">
    <property type="entry name" value="REVERSE TRANSCRIPTASE ZINC-BINDING DOMAIN-CONTAINING PROTEIN-RELATED-RELATED"/>
    <property type="match status" value="1"/>
</dbReference>
<name>A0AAV3P5P9_LITER</name>
<keyword evidence="2" id="KW-0808">Transferase</keyword>
<dbReference type="SUPFAM" id="SSF56672">
    <property type="entry name" value="DNA/RNA polymerases"/>
    <property type="match status" value="1"/>
</dbReference>
<dbReference type="AlphaFoldDB" id="A0AAV3P5P9"/>
<evidence type="ECO:0000259" key="1">
    <source>
        <dbReference type="PROSITE" id="PS50878"/>
    </source>
</evidence>
<keyword evidence="2" id="KW-0695">RNA-directed DNA polymerase</keyword>
<dbReference type="InterPro" id="IPR000477">
    <property type="entry name" value="RT_dom"/>
</dbReference>
<dbReference type="Pfam" id="PF00078">
    <property type="entry name" value="RVT_1"/>
    <property type="match status" value="1"/>
</dbReference>
<comment type="caution">
    <text evidence="2">The sequence shown here is derived from an EMBL/GenBank/DDBJ whole genome shotgun (WGS) entry which is preliminary data.</text>
</comment>
<feature type="domain" description="Reverse transcriptase" evidence="1">
    <location>
        <begin position="1"/>
        <end position="184"/>
    </location>
</feature>
<dbReference type="Proteomes" id="UP001454036">
    <property type="component" value="Unassembled WGS sequence"/>
</dbReference>
<dbReference type="GO" id="GO:0003964">
    <property type="term" value="F:RNA-directed DNA polymerase activity"/>
    <property type="evidence" value="ECO:0007669"/>
    <property type="project" value="UniProtKB-KW"/>
</dbReference>
<reference evidence="2 3" key="1">
    <citation type="submission" date="2024-01" db="EMBL/GenBank/DDBJ databases">
        <title>The complete chloroplast genome sequence of Lithospermum erythrorhizon: insights into the phylogenetic relationship among Boraginaceae species and the maternal lineages of purple gromwells.</title>
        <authorList>
            <person name="Okada T."/>
            <person name="Watanabe K."/>
        </authorList>
    </citation>
    <scope>NUCLEOTIDE SEQUENCE [LARGE SCALE GENOMIC DNA]</scope>
</reference>
<evidence type="ECO:0000313" key="3">
    <source>
        <dbReference type="Proteomes" id="UP001454036"/>
    </source>
</evidence>
<gene>
    <name evidence="2" type="ORF">LIER_05735</name>
</gene>
<dbReference type="InterPro" id="IPR043502">
    <property type="entry name" value="DNA/RNA_pol_sf"/>
</dbReference>
<organism evidence="2 3">
    <name type="scientific">Lithospermum erythrorhizon</name>
    <name type="common">Purple gromwell</name>
    <name type="synonym">Lithospermum officinale var. erythrorhizon</name>
    <dbReference type="NCBI Taxonomy" id="34254"/>
    <lineage>
        <taxon>Eukaryota</taxon>
        <taxon>Viridiplantae</taxon>
        <taxon>Streptophyta</taxon>
        <taxon>Embryophyta</taxon>
        <taxon>Tracheophyta</taxon>
        <taxon>Spermatophyta</taxon>
        <taxon>Magnoliopsida</taxon>
        <taxon>eudicotyledons</taxon>
        <taxon>Gunneridae</taxon>
        <taxon>Pentapetalae</taxon>
        <taxon>asterids</taxon>
        <taxon>lamiids</taxon>
        <taxon>Boraginales</taxon>
        <taxon>Boraginaceae</taxon>
        <taxon>Boraginoideae</taxon>
        <taxon>Lithospermeae</taxon>
        <taxon>Lithospermum</taxon>
    </lineage>
</organism>
<dbReference type="PROSITE" id="PS50878">
    <property type="entry name" value="RT_POL"/>
    <property type="match status" value="1"/>
</dbReference>
<accession>A0AAV3P5P9</accession>
<dbReference type="PANTHER" id="PTHR33116:SF70">
    <property type="entry name" value="NON-LTR RETROELEMENT REVERSE TRANSCRIPTASE-LIKE PROTEIN"/>
    <property type="match status" value="1"/>
</dbReference>
<evidence type="ECO:0000313" key="2">
    <source>
        <dbReference type="EMBL" id="GAA0145565.1"/>
    </source>
</evidence>